<feature type="non-terminal residue" evidence="1">
    <location>
        <position position="1"/>
    </location>
</feature>
<comment type="caution">
    <text evidence="1">The sequence shown here is derived from an EMBL/GenBank/DDBJ whole genome shotgun (WGS) entry which is preliminary data.</text>
</comment>
<sequence>KASHESQSLLVKLAKDKDSTKTNLPVKDDKSPSIYKGEASGKRQYLGGCAIVQI</sequence>
<proteinExistence type="predicted"/>
<reference evidence="1" key="1">
    <citation type="submission" date="2021-06" db="EMBL/GenBank/DDBJ databases">
        <authorList>
            <person name="Kallberg Y."/>
            <person name="Tangrot J."/>
            <person name="Rosling A."/>
        </authorList>
    </citation>
    <scope>NUCLEOTIDE SEQUENCE</scope>
    <source>
        <strain evidence="1">IL203A</strain>
    </source>
</reference>
<dbReference type="EMBL" id="CAJVPU010012046">
    <property type="protein sequence ID" value="CAG8620031.1"/>
    <property type="molecule type" value="Genomic_DNA"/>
</dbReference>
<gene>
    <name evidence="1" type="ORF">DHETER_LOCUS7978</name>
</gene>
<protein>
    <submittedName>
        <fullName evidence="1">9491_t:CDS:1</fullName>
    </submittedName>
</protein>
<evidence type="ECO:0000313" key="2">
    <source>
        <dbReference type="Proteomes" id="UP000789702"/>
    </source>
</evidence>
<accession>A0ACA9N017</accession>
<dbReference type="Proteomes" id="UP000789702">
    <property type="component" value="Unassembled WGS sequence"/>
</dbReference>
<organism evidence="1 2">
    <name type="scientific">Dentiscutata heterogama</name>
    <dbReference type="NCBI Taxonomy" id="1316150"/>
    <lineage>
        <taxon>Eukaryota</taxon>
        <taxon>Fungi</taxon>
        <taxon>Fungi incertae sedis</taxon>
        <taxon>Mucoromycota</taxon>
        <taxon>Glomeromycotina</taxon>
        <taxon>Glomeromycetes</taxon>
        <taxon>Diversisporales</taxon>
        <taxon>Gigasporaceae</taxon>
        <taxon>Dentiscutata</taxon>
    </lineage>
</organism>
<name>A0ACA9N017_9GLOM</name>
<keyword evidence="2" id="KW-1185">Reference proteome</keyword>
<evidence type="ECO:0000313" key="1">
    <source>
        <dbReference type="EMBL" id="CAG8620031.1"/>
    </source>
</evidence>